<reference evidence="4" key="2">
    <citation type="submission" date="2020-09" db="EMBL/GenBank/DDBJ databases">
        <authorList>
            <person name="Sun Q."/>
            <person name="Zhou Y."/>
        </authorList>
    </citation>
    <scope>NUCLEOTIDE SEQUENCE</scope>
    <source>
        <strain evidence="4">CGMCC 1.12506</strain>
    </source>
</reference>
<dbReference type="AlphaFoldDB" id="A0A917DAJ8"/>
<dbReference type="InterPro" id="IPR002931">
    <property type="entry name" value="Transglutaminase-like"/>
</dbReference>
<keyword evidence="1" id="KW-0732">Signal</keyword>
<dbReference type="RefSeq" id="WP_188361312.1">
    <property type="nucleotide sequence ID" value="NZ_BMFG01000002.1"/>
</dbReference>
<feature type="domain" description="DUF3857" evidence="3">
    <location>
        <begin position="67"/>
        <end position="198"/>
    </location>
</feature>
<dbReference type="Gene3D" id="2.60.120.1130">
    <property type="match status" value="1"/>
</dbReference>
<evidence type="ECO:0000313" key="5">
    <source>
        <dbReference type="Proteomes" id="UP000625735"/>
    </source>
</evidence>
<accession>A0A917DAJ8</accession>
<name>A0A917DAJ8_9FLAO</name>
<evidence type="ECO:0000259" key="3">
    <source>
        <dbReference type="Pfam" id="PF12969"/>
    </source>
</evidence>
<organism evidence="4 5">
    <name type="scientific">Flavobacterium orientale</name>
    <dbReference type="NCBI Taxonomy" id="1756020"/>
    <lineage>
        <taxon>Bacteria</taxon>
        <taxon>Pseudomonadati</taxon>
        <taxon>Bacteroidota</taxon>
        <taxon>Flavobacteriia</taxon>
        <taxon>Flavobacteriales</taxon>
        <taxon>Flavobacteriaceae</taxon>
        <taxon>Flavobacterium</taxon>
    </lineage>
</organism>
<sequence>MKKFKIIFFLLLFSNLLNAQKLEFGKVSKQELSEKNHSIDTAAVAAILFKKAKTSLIYTGKAGFISETDYEVRLKIYKKEGFSWGNYSIPYYIGWGNPDNDYVSFSEVTTYNLENNKIKKSKLTSLGSFKEKINDYWIKKTITFPNVKEGSVIEFKYKIITLSIVKLPDFDFQETIPVNFAEYQTEIPVNFGYNTILNGDSKVEKETKEVKYGQSLYSSPMGSSYLNYTLRKSKYTLKNIQALKQEPFVDNYENYRIKIKNELSSVAFRGFPIEKFSHTWNEVTKDISQNEYFKNQIQSKGYFENDLKNVVNDSMNETEKVNAILDHVKHKIKWNKYLSYFPKLGVEKAYINGDGNVADINLNLLIMLRSEGVKAYPVLVSTRDNGLIYFPSREDFNYVIVKAIINDKQMLIDATDLNSTFNILPIRVLNDKGIMITESEESEEINLSPTTLSKSITFIQADIDMQGMINGKIRSTKNDYLAYIFRTIYTNISQDLYLEKLESDYNNIEISDYNIDNFKDLEKTIIETFSFSSETEVEINDNKIIFNPLLFYTNKSNPFISETRTMPIDFIFPNQDKYVINISIPEGYEIEHLPEPTNVYLHNNSIVFNFNISSDKNKITIASTFDINQATFSPIYYDDIRNIFKLYIEKQTESIILKRK</sequence>
<gene>
    <name evidence="4" type="ORF">GCM10011343_08820</name>
</gene>
<evidence type="ECO:0000313" key="4">
    <source>
        <dbReference type="EMBL" id="GGD20549.1"/>
    </source>
</evidence>
<feature type="chain" id="PRO_5037529001" description="DUF3857 domain-containing protein" evidence="1">
    <location>
        <begin position="20"/>
        <end position="660"/>
    </location>
</feature>
<evidence type="ECO:0000256" key="1">
    <source>
        <dbReference type="SAM" id="SignalP"/>
    </source>
</evidence>
<dbReference type="EMBL" id="BMFG01000002">
    <property type="protein sequence ID" value="GGD20549.1"/>
    <property type="molecule type" value="Genomic_DNA"/>
</dbReference>
<dbReference type="Pfam" id="PF12969">
    <property type="entry name" value="DUF3857"/>
    <property type="match status" value="1"/>
</dbReference>
<proteinExistence type="predicted"/>
<reference evidence="4" key="1">
    <citation type="journal article" date="2014" name="Int. J. Syst. Evol. Microbiol.">
        <title>Complete genome sequence of Corynebacterium casei LMG S-19264T (=DSM 44701T), isolated from a smear-ripened cheese.</title>
        <authorList>
            <consortium name="US DOE Joint Genome Institute (JGI-PGF)"/>
            <person name="Walter F."/>
            <person name="Albersmeier A."/>
            <person name="Kalinowski J."/>
            <person name="Ruckert C."/>
        </authorList>
    </citation>
    <scope>NUCLEOTIDE SEQUENCE</scope>
    <source>
        <strain evidence="4">CGMCC 1.12506</strain>
    </source>
</reference>
<dbReference type="Pfam" id="PF01841">
    <property type="entry name" value="Transglut_core"/>
    <property type="match status" value="1"/>
</dbReference>
<feature type="signal peptide" evidence="1">
    <location>
        <begin position="1"/>
        <end position="19"/>
    </location>
</feature>
<comment type="caution">
    <text evidence="4">The sequence shown here is derived from an EMBL/GenBank/DDBJ whole genome shotgun (WGS) entry which is preliminary data.</text>
</comment>
<dbReference type="InterPro" id="IPR024618">
    <property type="entry name" value="DUF3857"/>
</dbReference>
<dbReference type="Gene3D" id="2.60.40.3140">
    <property type="match status" value="1"/>
</dbReference>
<keyword evidence="5" id="KW-1185">Reference proteome</keyword>
<dbReference type="Proteomes" id="UP000625735">
    <property type="component" value="Unassembled WGS sequence"/>
</dbReference>
<protein>
    <recommendedName>
        <fullName evidence="6">DUF3857 domain-containing protein</fullName>
    </recommendedName>
</protein>
<feature type="domain" description="Transglutaminase-like" evidence="2">
    <location>
        <begin position="309"/>
        <end position="385"/>
    </location>
</feature>
<evidence type="ECO:0000259" key="2">
    <source>
        <dbReference type="Pfam" id="PF01841"/>
    </source>
</evidence>
<dbReference type="Gene3D" id="3.10.620.30">
    <property type="match status" value="1"/>
</dbReference>
<evidence type="ECO:0008006" key="6">
    <source>
        <dbReference type="Google" id="ProtNLM"/>
    </source>
</evidence>